<dbReference type="AlphaFoldDB" id="A0AAU9K184"/>
<comment type="caution">
    <text evidence="1">The sequence shown here is derived from an EMBL/GenBank/DDBJ whole genome shotgun (WGS) entry which is preliminary data.</text>
</comment>
<proteinExistence type="predicted"/>
<organism evidence="1 2">
    <name type="scientific">Blepharisma stoltei</name>
    <dbReference type="NCBI Taxonomy" id="1481888"/>
    <lineage>
        <taxon>Eukaryota</taxon>
        <taxon>Sar</taxon>
        <taxon>Alveolata</taxon>
        <taxon>Ciliophora</taxon>
        <taxon>Postciliodesmatophora</taxon>
        <taxon>Heterotrichea</taxon>
        <taxon>Heterotrichida</taxon>
        <taxon>Blepharismidae</taxon>
        <taxon>Blepharisma</taxon>
    </lineage>
</organism>
<dbReference type="Proteomes" id="UP001162131">
    <property type="component" value="Unassembled WGS sequence"/>
</dbReference>
<reference evidence="1" key="1">
    <citation type="submission" date="2021-09" db="EMBL/GenBank/DDBJ databases">
        <authorList>
            <consortium name="AG Swart"/>
            <person name="Singh M."/>
            <person name="Singh A."/>
            <person name="Seah K."/>
            <person name="Emmerich C."/>
        </authorList>
    </citation>
    <scope>NUCLEOTIDE SEQUENCE</scope>
    <source>
        <strain evidence="1">ATCC30299</strain>
    </source>
</reference>
<evidence type="ECO:0000313" key="1">
    <source>
        <dbReference type="EMBL" id="CAG9327739.1"/>
    </source>
</evidence>
<keyword evidence="2" id="KW-1185">Reference proteome</keyword>
<evidence type="ECO:0000313" key="2">
    <source>
        <dbReference type="Proteomes" id="UP001162131"/>
    </source>
</evidence>
<sequence length="86" mass="10321">MTAKPEKLLKYIELCWEREAGLPMYLIGANEMCWATGTIFRLRTRSNSQMGVNSSGICWITKMPILWCWSWRWNSCNWIMQDLWRK</sequence>
<protein>
    <submittedName>
        <fullName evidence="1">Uncharacterized protein</fullName>
    </submittedName>
</protein>
<accession>A0AAU9K184</accession>
<name>A0AAU9K184_9CILI</name>
<gene>
    <name evidence="1" type="ORF">BSTOLATCC_MIC44367</name>
</gene>
<dbReference type="EMBL" id="CAJZBQ010000044">
    <property type="protein sequence ID" value="CAG9327739.1"/>
    <property type="molecule type" value="Genomic_DNA"/>
</dbReference>